<keyword evidence="5 6" id="KW-0472">Membrane</keyword>
<dbReference type="Pfam" id="PF01810">
    <property type="entry name" value="LysE"/>
    <property type="match status" value="1"/>
</dbReference>
<protein>
    <submittedName>
        <fullName evidence="7">Homoserine/homoserine lactone efflux protein</fullName>
    </submittedName>
</protein>
<proteinExistence type="predicted"/>
<feature type="transmembrane region" description="Helical" evidence="6">
    <location>
        <begin position="68"/>
        <end position="88"/>
    </location>
</feature>
<keyword evidence="4 6" id="KW-1133">Transmembrane helix</keyword>
<evidence type="ECO:0000256" key="2">
    <source>
        <dbReference type="ARBA" id="ARBA00022475"/>
    </source>
</evidence>
<dbReference type="EMBL" id="MZGV01000007">
    <property type="protein sequence ID" value="OPJ63781.1"/>
    <property type="molecule type" value="Genomic_DNA"/>
</dbReference>
<evidence type="ECO:0000313" key="7">
    <source>
        <dbReference type="EMBL" id="OPJ63781.1"/>
    </source>
</evidence>
<evidence type="ECO:0000313" key="8">
    <source>
        <dbReference type="Proteomes" id="UP000190080"/>
    </source>
</evidence>
<reference evidence="7 8" key="1">
    <citation type="submission" date="2017-03" db="EMBL/GenBank/DDBJ databases">
        <title>Genome sequence of Clostridium oryzae DSM 28571.</title>
        <authorList>
            <person name="Poehlein A."/>
            <person name="Daniel R."/>
        </authorList>
    </citation>
    <scope>NUCLEOTIDE SEQUENCE [LARGE SCALE GENOMIC DNA]</scope>
    <source>
        <strain evidence="7 8">DSM 28571</strain>
    </source>
</reference>
<dbReference type="OrthoDB" id="198428at2"/>
<dbReference type="RefSeq" id="WP_079422395.1">
    <property type="nucleotide sequence ID" value="NZ_MZGV01000007.1"/>
</dbReference>
<dbReference type="GO" id="GO:0042970">
    <property type="term" value="F:homoserine transmembrane transporter activity"/>
    <property type="evidence" value="ECO:0007669"/>
    <property type="project" value="TreeGrafter"/>
</dbReference>
<dbReference type="AlphaFoldDB" id="A0A1V4IUR5"/>
<feature type="transmembrane region" description="Helical" evidence="6">
    <location>
        <begin position="113"/>
        <end position="134"/>
    </location>
</feature>
<dbReference type="STRING" id="1450648.CLORY_09650"/>
<comment type="caution">
    <text evidence="7">The sequence shown here is derived from an EMBL/GenBank/DDBJ whole genome shotgun (WGS) entry which is preliminary data.</text>
</comment>
<feature type="transmembrane region" description="Helical" evidence="6">
    <location>
        <begin position="146"/>
        <end position="166"/>
    </location>
</feature>
<feature type="transmembrane region" description="Helical" evidence="6">
    <location>
        <begin position="37"/>
        <end position="62"/>
    </location>
</feature>
<evidence type="ECO:0000256" key="1">
    <source>
        <dbReference type="ARBA" id="ARBA00004651"/>
    </source>
</evidence>
<gene>
    <name evidence="7" type="primary">rhtB</name>
    <name evidence="7" type="ORF">CLORY_09650</name>
</gene>
<name>A0A1V4IUR5_9CLOT</name>
<feature type="transmembrane region" description="Helical" evidence="6">
    <location>
        <begin position="6"/>
        <end position="25"/>
    </location>
</feature>
<evidence type="ECO:0000256" key="4">
    <source>
        <dbReference type="ARBA" id="ARBA00022989"/>
    </source>
</evidence>
<dbReference type="Proteomes" id="UP000190080">
    <property type="component" value="Unassembled WGS sequence"/>
</dbReference>
<keyword evidence="8" id="KW-1185">Reference proteome</keyword>
<keyword evidence="3 6" id="KW-0812">Transmembrane</keyword>
<dbReference type="GO" id="GO:0005886">
    <property type="term" value="C:plasma membrane"/>
    <property type="evidence" value="ECO:0007669"/>
    <property type="project" value="UniProtKB-SubCell"/>
</dbReference>
<evidence type="ECO:0000256" key="5">
    <source>
        <dbReference type="ARBA" id="ARBA00023136"/>
    </source>
</evidence>
<evidence type="ECO:0000256" key="6">
    <source>
        <dbReference type="SAM" id="Phobius"/>
    </source>
</evidence>
<organism evidence="7 8">
    <name type="scientific">Clostridium oryzae</name>
    <dbReference type="NCBI Taxonomy" id="1450648"/>
    <lineage>
        <taxon>Bacteria</taxon>
        <taxon>Bacillati</taxon>
        <taxon>Bacillota</taxon>
        <taxon>Clostridia</taxon>
        <taxon>Eubacteriales</taxon>
        <taxon>Clostridiaceae</taxon>
        <taxon>Clostridium</taxon>
    </lineage>
</organism>
<sequence length="204" mass="22552">MNIFSFLITSFIIILIPGTGVTYTISTGITKGKRASIFAALGCTLGIIPHLCVSIALSSFIMKMNSESFLILKLIGALYLLYLSIGMIRSKTSFELTNGDSEEKVSKIIRSGILINLLNPKLTLFFFSFLPQYAKSTSGNYMTECLFYGFAFMFLTLLVFIGYGLLAGITNKFFINSPKRISSIQKIFGIIFIVFAIQLAFSSI</sequence>
<evidence type="ECO:0000256" key="3">
    <source>
        <dbReference type="ARBA" id="ARBA00022692"/>
    </source>
</evidence>
<dbReference type="InterPro" id="IPR001123">
    <property type="entry name" value="LeuE-type"/>
</dbReference>
<dbReference type="PANTHER" id="PTHR30086:SF14">
    <property type="entry name" value="HOMOSERINE_HOMOSERINE LACTONE EFFLUX PROTEIN"/>
    <property type="match status" value="1"/>
</dbReference>
<comment type="subcellular location">
    <subcellularLocation>
        <location evidence="1">Cell membrane</location>
        <topology evidence="1">Multi-pass membrane protein</topology>
    </subcellularLocation>
</comment>
<dbReference type="PANTHER" id="PTHR30086">
    <property type="entry name" value="ARGININE EXPORTER PROTEIN ARGO"/>
    <property type="match status" value="1"/>
</dbReference>
<accession>A0A1V4IUR5</accession>
<feature type="transmembrane region" description="Helical" evidence="6">
    <location>
        <begin position="187"/>
        <end position="203"/>
    </location>
</feature>
<keyword evidence="2" id="KW-1003">Cell membrane</keyword>